<dbReference type="InterPro" id="IPR036909">
    <property type="entry name" value="Cyt_c-like_dom_sf"/>
</dbReference>
<feature type="domain" description="Cytochrome c" evidence="6">
    <location>
        <begin position="16"/>
        <end position="109"/>
    </location>
</feature>
<proteinExistence type="predicted"/>
<keyword evidence="2 4" id="KW-0479">Metal-binding</keyword>
<keyword evidence="1 4" id="KW-0349">Heme</keyword>
<evidence type="ECO:0000256" key="5">
    <source>
        <dbReference type="SAM" id="SignalP"/>
    </source>
</evidence>
<evidence type="ECO:0000256" key="2">
    <source>
        <dbReference type="ARBA" id="ARBA00022723"/>
    </source>
</evidence>
<reference evidence="7 8" key="1">
    <citation type="journal article" date="2021" name="Syst. Appl. Microbiol.">
        <title>Persephonella atlantica sp. nov.: How to adapt to physico-chemical gradients in high temperature hydrothermal habitats.</title>
        <authorList>
            <person name="Francois D.X."/>
            <person name="Godfroy A."/>
            <person name="Mathien C."/>
            <person name="Aube J."/>
            <person name="Cathalot C."/>
            <person name="Lesongeur F."/>
            <person name="L'Haridon S."/>
            <person name="Philippon X."/>
            <person name="Roussel E.G."/>
        </authorList>
    </citation>
    <scope>NUCLEOTIDE SEQUENCE [LARGE SCALE GENOMIC DNA]</scope>
    <source>
        <strain evidence="7 8">MO1340</strain>
    </source>
</reference>
<gene>
    <name evidence="7" type="ORF">GWK41_05745</name>
</gene>
<keyword evidence="3 4" id="KW-0408">Iron</keyword>
<dbReference type="Proteomes" id="UP000772812">
    <property type="component" value="Unassembled WGS sequence"/>
</dbReference>
<sequence>MKRLVLITCLLLSFTSFGSEAKKLFKKYGCEGCHADYGIVAGPSFYMVKEKYLKKFNGDTEALKKYLYQTIRKGSSGKWFDFLDMKMPSHPQIKEEEMKIIIDYIASIPEPKKGK</sequence>
<feature type="chain" id="PRO_5046464568" evidence="5">
    <location>
        <begin position="22"/>
        <end position="115"/>
    </location>
</feature>
<feature type="signal peptide" evidence="5">
    <location>
        <begin position="1"/>
        <end position="21"/>
    </location>
</feature>
<dbReference type="SUPFAM" id="SSF46626">
    <property type="entry name" value="Cytochrome c"/>
    <property type="match status" value="1"/>
</dbReference>
<evidence type="ECO:0000313" key="7">
    <source>
        <dbReference type="EMBL" id="MBK3332563.1"/>
    </source>
</evidence>
<accession>A0ABS1GI30</accession>
<dbReference type="InterPro" id="IPR009056">
    <property type="entry name" value="Cyt_c-like_dom"/>
</dbReference>
<dbReference type="Gene3D" id="1.10.760.10">
    <property type="entry name" value="Cytochrome c-like domain"/>
    <property type="match status" value="1"/>
</dbReference>
<evidence type="ECO:0000256" key="1">
    <source>
        <dbReference type="ARBA" id="ARBA00022617"/>
    </source>
</evidence>
<dbReference type="Pfam" id="PF00034">
    <property type="entry name" value="Cytochrom_C"/>
    <property type="match status" value="1"/>
</dbReference>
<protein>
    <submittedName>
        <fullName evidence="7">C-type cytochrome</fullName>
    </submittedName>
</protein>
<organism evidence="7 8">
    <name type="scientific">Persephonella atlantica</name>
    <dbReference type="NCBI Taxonomy" id="2699429"/>
    <lineage>
        <taxon>Bacteria</taxon>
        <taxon>Pseudomonadati</taxon>
        <taxon>Aquificota</taxon>
        <taxon>Aquificia</taxon>
        <taxon>Aquificales</taxon>
        <taxon>Hydrogenothermaceae</taxon>
        <taxon>Persephonella</taxon>
    </lineage>
</organism>
<name>A0ABS1GI30_9AQUI</name>
<keyword evidence="5" id="KW-0732">Signal</keyword>
<evidence type="ECO:0000256" key="3">
    <source>
        <dbReference type="ARBA" id="ARBA00023004"/>
    </source>
</evidence>
<dbReference type="EMBL" id="JAACYA010000002">
    <property type="protein sequence ID" value="MBK3332563.1"/>
    <property type="molecule type" value="Genomic_DNA"/>
</dbReference>
<dbReference type="PROSITE" id="PS51007">
    <property type="entry name" value="CYTC"/>
    <property type="match status" value="1"/>
</dbReference>
<dbReference type="RefSeq" id="WP_200673988.1">
    <property type="nucleotide sequence ID" value="NZ_JAACYA010000002.1"/>
</dbReference>
<evidence type="ECO:0000259" key="6">
    <source>
        <dbReference type="PROSITE" id="PS51007"/>
    </source>
</evidence>
<evidence type="ECO:0000256" key="4">
    <source>
        <dbReference type="PROSITE-ProRule" id="PRU00433"/>
    </source>
</evidence>
<comment type="caution">
    <text evidence="7">The sequence shown here is derived from an EMBL/GenBank/DDBJ whole genome shotgun (WGS) entry which is preliminary data.</text>
</comment>
<keyword evidence="8" id="KW-1185">Reference proteome</keyword>
<evidence type="ECO:0000313" key="8">
    <source>
        <dbReference type="Proteomes" id="UP000772812"/>
    </source>
</evidence>